<evidence type="ECO:0000256" key="6">
    <source>
        <dbReference type="ARBA" id="ARBA00022723"/>
    </source>
</evidence>
<dbReference type="GO" id="GO:0005524">
    <property type="term" value="F:ATP binding"/>
    <property type="evidence" value="ECO:0007669"/>
    <property type="project" value="UniProtKB-KW"/>
</dbReference>
<keyword evidence="9" id="KW-0067">ATP-binding</keyword>
<keyword evidence="5" id="KW-0808">Transferase</keyword>
<dbReference type="Proteomes" id="UP001485043">
    <property type="component" value="Unassembled WGS sequence"/>
</dbReference>
<dbReference type="Gene3D" id="3.40.1190.20">
    <property type="match status" value="1"/>
</dbReference>
<evidence type="ECO:0000256" key="10">
    <source>
        <dbReference type="ARBA" id="ARBA00022842"/>
    </source>
</evidence>
<comment type="pathway">
    <text evidence="3">Cofactor biosynthesis; thiamine diphosphate biosynthesis; 4-methyl-5-(2-phosphoethyl)-thiazole from 5-(2-hydroxyethyl)-4-methylthiazole: step 1/1.</text>
</comment>
<name>A0AAW1SNC6_9CHLO</name>
<keyword evidence="13" id="KW-1185">Reference proteome</keyword>
<dbReference type="GO" id="GO:0004417">
    <property type="term" value="F:hydroxyethylthiazole kinase activity"/>
    <property type="evidence" value="ECO:0007669"/>
    <property type="project" value="UniProtKB-EC"/>
</dbReference>
<dbReference type="InterPro" id="IPR029056">
    <property type="entry name" value="Ribokinase-like"/>
</dbReference>
<dbReference type="GO" id="GO:0009228">
    <property type="term" value="P:thiamine biosynthetic process"/>
    <property type="evidence" value="ECO:0007669"/>
    <property type="project" value="UniProtKB-KW"/>
</dbReference>
<organism evidence="12 13">
    <name type="scientific">Apatococcus fuscideae</name>
    <dbReference type="NCBI Taxonomy" id="2026836"/>
    <lineage>
        <taxon>Eukaryota</taxon>
        <taxon>Viridiplantae</taxon>
        <taxon>Chlorophyta</taxon>
        <taxon>core chlorophytes</taxon>
        <taxon>Trebouxiophyceae</taxon>
        <taxon>Chlorellales</taxon>
        <taxon>Chlorellaceae</taxon>
        <taxon>Apatococcus</taxon>
    </lineage>
</organism>
<dbReference type="SUPFAM" id="SSF53613">
    <property type="entry name" value="Ribokinase-like"/>
    <property type="match status" value="1"/>
</dbReference>
<dbReference type="InterPro" id="IPR000417">
    <property type="entry name" value="Hyethyz_kinase"/>
</dbReference>
<dbReference type="GO" id="GO:0000287">
    <property type="term" value="F:magnesium ion binding"/>
    <property type="evidence" value="ECO:0007669"/>
    <property type="project" value="InterPro"/>
</dbReference>
<dbReference type="CDD" id="cd01170">
    <property type="entry name" value="THZ_kinase"/>
    <property type="match status" value="1"/>
</dbReference>
<dbReference type="AlphaFoldDB" id="A0AAW1SNC6"/>
<keyword evidence="7" id="KW-0547">Nucleotide-binding</keyword>
<protein>
    <recommendedName>
        <fullName evidence="4">hydroxyethylthiazole kinase</fullName>
        <ecNumber evidence="4">2.7.1.50</ecNumber>
    </recommendedName>
</protein>
<dbReference type="EC" id="2.7.1.50" evidence="4"/>
<evidence type="ECO:0000313" key="13">
    <source>
        <dbReference type="Proteomes" id="UP001485043"/>
    </source>
</evidence>
<evidence type="ECO:0000313" key="12">
    <source>
        <dbReference type="EMBL" id="KAK9848101.1"/>
    </source>
</evidence>
<evidence type="ECO:0000256" key="1">
    <source>
        <dbReference type="ARBA" id="ARBA00001771"/>
    </source>
</evidence>
<comment type="catalytic activity">
    <reaction evidence="1">
        <text>5-(2-hydroxyethyl)-4-methylthiazole + ATP = 4-methyl-5-(2-phosphooxyethyl)-thiazole + ADP + H(+)</text>
        <dbReference type="Rhea" id="RHEA:24212"/>
        <dbReference type="ChEBI" id="CHEBI:15378"/>
        <dbReference type="ChEBI" id="CHEBI:17957"/>
        <dbReference type="ChEBI" id="CHEBI:30616"/>
        <dbReference type="ChEBI" id="CHEBI:58296"/>
        <dbReference type="ChEBI" id="CHEBI:456216"/>
        <dbReference type="EC" id="2.7.1.50"/>
    </reaction>
</comment>
<proteinExistence type="inferred from homology"/>
<evidence type="ECO:0000256" key="9">
    <source>
        <dbReference type="ARBA" id="ARBA00022840"/>
    </source>
</evidence>
<gene>
    <name evidence="12" type="ORF">WJX84_000198</name>
</gene>
<keyword evidence="6" id="KW-0479">Metal-binding</keyword>
<accession>A0AAW1SNC6</accession>
<comment type="cofactor">
    <cofactor evidence="2">
        <name>Mg(2+)</name>
        <dbReference type="ChEBI" id="CHEBI:18420"/>
    </cofactor>
</comment>
<dbReference type="Pfam" id="PF02110">
    <property type="entry name" value="HK"/>
    <property type="match status" value="1"/>
</dbReference>
<dbReference type="PIRSF" id="PIRSF000513">
    <property type="entry name" value="Thz_kinase"/>
    <property type="match status" value="1"/>
</dbReference>
<keyword evidence="8" id="KW-0418">Kinase</keyword>
<evidence type="ECO:0000256" key="7">
    <source>
        <dbReference type="ARBA" id="ARBA00022741"/>
    </source>
</evidence>
<keyword evidence="11" id="KW-0784">Thiamine biosynthesis</keyword>
<keyword evidence="10" id="KW-0460">Magnesium</keyword>
<evidence type="ECO:0000256" key="11">
    <source>
        <dbReference type="ARBA" id="ARBA00022977"/>
    </source>
</evidence>
<evidence type="ECO:0000256" key="2">
    <source>
        <dbReference type="ARBA" id="ARBA00001946"/>
    </source>
</evidence>
<dbReference type="EMBL" id="JALJOV010001422">
    <property type="protein sequence ID" value="KAK9848101.1"/>
    <property type="molecule type" value="Genomic_DNA"/>
</dbReference>
<comment type="caution">
    <text evidence="12">The sequence shown here is derived from an EMBL/GenBank/DDBJ whole genome shotgun (WGS) entry which is preliminary data.</text>
</comment>
<dbReference type="NCBIfam" id="NF006830">
    <property type="entry name" value="PRK09355.1"/>
    <property type="match status" value="1"/>
</dbReference>
<dbReference type="PRINTS" id="PR01099">
    <property type="entry name" value="HYETHTZKNASE"/>
</dbReference>
<evidence type="ECO:0000256" key="4">
    <source>
        <dbReference type="ARBA" id="ARBA00012129"/>
    </source>
</evidence>
<evidence type="ECO:0000256" key="3">
    <source>
        <dbReference type="ARBA" id="ARBA00004868"/>
    </source>
</evidence>
<evidence type="ECO:0000256" key="5">
    <source>
        <dbReference type="ARBA" id="ARBA00022679"/>
    </source>
</evidence>
<reference evidence="12 13" key="1">
    <citation type="journal article" date="2024" name="Nat. Commun.">
        <title>Phylogenomics reveals the evolutionary origins of lichenization in chlorophyte algae.</title>
        <authorList>
            <person name="Puginier C."/>
            <person name="Libourel C."/>
            <person name="Otte J."/>
            <person name="Skaloud P."/>
            <person name="Haon M."/>
            <person name="Grisel S."/>
            <person name="Petersen M."/>
            <person name="Berrin J.G."/>
            <person name="Delaux P.M."/>
            <person name="Dal Grande F."/>
            <person name="Keller J."/>
        </authorList>
    </citation>
    <scope>NUCLEOTIDE SEQUENCE [LARGE SCALE GENOMIC DNA]</scope>
    <source>
        <strain evidence="12 13">SAG 2523</strain>
    </source>
</reference>
<sequence length="243" mass="24614">MDIMANTLLAAGASPAMAHSAQEVEDFSKLASALLVNVGTLTPDWTDGMQLAAKAAKHNGKPWILDPVGAGATPFRTKVITDLVKLQPALIRGNASEIMAVAGAAVQTRGVDTSAEVSDALQHAQQLARDVGCIVAVSGQVDMVTDGTKILSVHNGVEMLTSITATGCSVTALAAAFISAGPEDPLFATAAAFSVFGLSAQLAMGKDVAGPASLRVGLIDKLFNMAEADAVITAGGGLTISED</sequence>
<dbReference type="HAMAP" id="MF_00228">
    <property type="entry name" value="Thz_kinase"/>
    <property type="match status" value="1"/>
</dbReference>
<evidence type="ECO:0000256" key="8">
    <source>
        <dbReference type="ARBA" id="ARBA00022777"/>
    </source>
</evidence>